<evidence type="ECO:0000256" key="3">
    <source>
        <dbReference type="SAM" id="Phobius"/>
    </source>
</evidence>
<proteinExistence type="predicted"/>
<protein>
    <submittedName>
        <fullName evidence="7">Protein CBR-LAD-2</fullName>
    </submittedName>
</protein>
<keyword evidence="4" id="KW-0732">Signal</keyword>
<feature type="domain" description="Fibronectin type-III" evidence="6">
    <location>
        <begin position="949"/>
        <end position="1042"/>
    </location>
</feature>
<evidence type="ECO:0000256" key="2">
    <source>
        <dbReference type="ARBA" id="ARBA00023157"/>
    </source>
</evidence>
<dbReference type="GO" id="GO:1902667">
    <property type="term" value="P:regulation of axon guidance"/>
    <property type="evidence" value="ECO:0007669"/>
    <property type="project" value="EnsemblMetazoa"/>
</dbReference>
<feature type="domain" description="Ig-like" evidence="5">
    <location>
        <begin position="250"/>
        <end position="338"/>
    </location>
</feature>
<dbReference type="STRING" id="6238.A8WUU9"/>
<dbReference type="GO" id="GO:0098632">
    <property type="term" value="F:cell-cell adhesion mediator activity"/>
    <property type="evidence" value="ECO:0000318"/>
    <property type="project" value="GO_Central"/>
</dbReference>
<dbReference type="InterPro" id="IPR036179">
    <property type="entry name" value="Ig-like_dom_sf"/>
</dbReference>
<dbReference type="PANTHER" id="PTHR44170">
    <property type="entry name" value="PROTEIN SIDEKICK"/>
    <property type="match status" value="1"/>
</dbReference>
<evidence type="ECO:0000259" key="6">
    <source>
        <dbReference type="PROSITE" id="PS50853"/>
    </source>
</evidence>
<dbReference type="Pfam" id="PF13927">
    <property type="entry name" value="Ig_3"/>
    <property type="match status" value="2"/>
</dbReference>
<dbReference type="Pfam" id="PF00041">
    <property type="entry name" value="fn3"/>
    <property type="match status" value="3"/>
</dbReference>
<dbReference type="GO" id="GO:0033563">
    <property type="term" value="P:dorsal/ventral axon guidance"/>
    <property type="evidence" value="ECO:0007669"/>
    <property type="project" value="EnsemblMetazoa"/>
</dbReference>
<dbReference type="SMART" id="SM00409">
    <property type="entry name" value="IG"/>
    <property type="match status" value="6"/>
</dbReference>
<feature type="domain" description="Ig-like" evidence="5">
    <location>
        <begin position="547"/>
        <end position="631"/>
    </location>
</feature>
<keyword evidence="3" id="KW-0812">Transmembrane</keyword>
<dbReference type="InterPro" id="IPR036116">
    <property type="entry name" value="FN3_sf"/>
</dbReference>
<evidence type="ECO:0000313" key="8">
    <source>
        <dbReference type="Proteomes" id="UP000008549"/>
    </source>
</evidence>
<dbReference type="HOGENOM" id="CLU_005756_1_1_1"/>
<dbReference type="GO" id="GO:0017154">
    <property type="term" value="F:semaphorin receptor activity"/>
    <property type="evidence" value="ECO:0007669"/>
    <property type="project" value="EnsemblMetazoa"/>
</dbReference>
<gene>
    <name evidence="9" type="primary">lad-2</name>
    <name evidence="7" type="synonym">Cbr-lad-2</name>
    <name evidence="9" type="ORF">CBG03355</name>
    <name evidence="7" type="ORF">CBG_03355</name>
</gene>
<dbReference type="FunFam" id="2.60.40.10:FF:000035">
    <property type="entry name" value="Contactin 1"/>
    <property type="match status" value="1"/>
</dbReference>
<reference evidence="7 8" key="2">
    <citation type="journal article" date="2011" name="PLoS Genet.">
        <title>Caenorhabditis briggsae recombinant inbred line genotypes reveal inter-strain incompatibility and the evolution of recombination.</title>
        <authorList>
            <person name="Ross J.A."/>
            <person name="Koboldt D.C."/>
            <person name="Staisch J.E."/>
            <person name="Chamberlin H.M."/>
            <person name="Gupta B.P."/>
            <person name="Miller R.D."/>
            <person name="Baird S.E."/>
            <person name="Haag E.S."/>
        </authorList>
    </citation>
    <scope>NUCLEOTIDE SEQUENCE [LARGE SCALE GENOMIC DNA]</scope>
    <source>
        <strain evidence="7 8">AF16</strain>
    </source>
</reference>
<dbReference type="PROSITE" id="PS50853">
    <property type="entry name" value="FN3"/>
    <property type="match status" value="5"/>
</dbReference>
<feature type="chain" id="PRO_5002731416" evidence="4">
    <location>
        <begin position="17"/>
        <end position="1216"/>
    </location>
</feature>
<dbReference type="GO" id="GO:0030424">
    <property type="term" value="C:axon"/>
    <property type="evidence" value="ECO:0000318"/>
    <property type="project" value="GO_Central"/>
</dbReference>
<keyword evidence="3" id="KW-0472">Membrane</keyword>
<dbReference type="CDD" id="cd04978">
    <property type="entry name" value="Ig4_L1-NrCAM_like"/>
    <property type="match status" value="1"/>
</dbReference>
<dbReference type="Gene3D" id="2.60.40.10">
    <property type="entry name" value="Immunoglobulins"/>
    <property type="match status" value="10"/>
</dbReference>
<feature type="signal peptide" evidence="4">
    <location>
        <begin position="1"/>
        <end position="16"/>
    </location>
</feature>
<dbReference type="FunCoup" id="A8WUU9">
    <property type="interactions" value="484"/>
</dbReference>
<evidence type="ECO:0000313" key="9">
    <source>
        <dbReference type="WormBase" id="CBG03355"/>
    </source>
</evidence>
<evidence type="ECO:0000256" key="1">
    <source>
        <dbReference type="ARBA" id="ARBA00022737"/>
    </source>
</evidence>
<dbReference type="SUPFAM" id="SSF48726">
    <property type="entry name" value="Immunoglobulin"/>
    <property type="match status" value="6"/>
</dbReference>
<dbReference type="FunFam" id="2.60.40.10:FF:002940">
    <property type="entry name" value="Immunoglobulin domain-containing protein Y54G2A.25"/>
    <property type="match status" value="1"/>
</dbReference>
<dbReference type="FunFam" id="2.60.40.10:FF:002544">
    <property type="entry name" value="L1 CAM ADhesion molecule homolog"/>
    <property type="match status" value="1"/>
</dbReference>
<organism evidence="7 8">
    <name type="scientific">Caenorhabditis briggsae</name>
    <dbReference type="NCBI Taxonomy" id="6238"/>
    <lineage>
        <taxon>Eukaryota</taxon>
        <taxon>Metazoa</taxon>
        <taxon>Ecdysozoa</taxon>
        <taxon>Nematoda</taxon>
        <taxon>Chromadorea</taxon>
        <taxon>Rhabditida</taxon>
        <taxon>Rhabditina</taxon>
        <taxon>Rhabditomorpha</taxon>
        <taxon>Rhabditoidea</taxon>
        <taxon>Rhabditidae</taxon>
        <taxon>Peloderinae</taxon>
        <taxon>Caenorhabditis</taxon>
    </lineage>
</organism>
<dbReference type="InterPro" id="IPR007110">
    <property type="entry name" value="Ig-like_dom"/>
</dbReference>
<name>A8WUU9_CAEBR</name>
<feature type="domain" description="Fibronectin type-III" evidence="6">
    <location>
        <begin position="640"/>
        <end position="745"/>
    </location>
</feature>
<feature type="domain" description="Ig-like" evidence="5">
    <location>
        <begin position="40"/>
        <end position="135"/>
    </location>
</feature>
<dbReference type="GO" id="GO:0033564">
    <property type="term" value="P:anterior/posterior axon guidance"/>
    <property type="evidence" value="ECO:0007669"/>
    <property type="project" value="EnsemblMetazoa"/>
</dbReference>
<accession>A8WUU9</accession>
<feature type="domain" description="Ig-like" evidence="5">
    <location>
        <begin position="440"/>
        <end position="528"/>
    </location>
</feature>
<dbReference type="AlphaFoldDB" id="A8WUU9"/>
<dbReference type="FunFam" id="2.60.40.10:FF:003335">
    <property type="entry name" value="Immunoglobulin domain-containing protein Y54G2A.25"/>
    <property type="match status" value="1"/>
</dbReference>
<dbReference type="CDD" id="cd00063">
    <property type="entry name" value="FN3"/>
    <property type="match status" value="5"/>
</dbReference>
<dbReference type="SMART" id="SM00060">
    <property type="entry name" value="FN3"/>
    <property type="match status" value="5"/>
</dbReference>
<keyword evidence="8" id="KW-1185">Reference proteome</keyword>
<dbReference type="InParanoid" id="A8WUU9"/>
<dbReference type="GO" id="GO:0005886">
    <property type="term" value="C:plasma membrane"/>
    <property type="evidence" value="ECO:0000318"/>
    <property type="project" value="GO_Central"/>
</dbReference>
<dbReference type="EMBL" id="HE601244">
    <property type="protein sequence ID" value="CAP24261.2"/>
    <property type="molecule type" value="Genomic_DNA"/>
</dbReference>
<feature type="domain" description="Fibronectin type-III" evidence="6">
    <location>
        <begin position="747"/>
        <end position="847"/>
    </location>
</feature>
<dbReference type="GO" id="GO:0070593">
    <property type="term" value="P:dendrite self-avoidance"/>
    <property type="evidence" value="ECO:0000318"/>
    <property type="project" value="GO_Central"/>
</dbReference>
<feature type="domain" description="Fibronectin type-III" evidence="6">
    <location>
        <begin position="852"/>
        <end position="948"/>
    </location>
</feature>
<feature type="transmembrane region" description="Helical" evidence="3">
    <location>
        <begin position="1154"/>
        <end position="1176"/>
    </location>
</feature>
<keyword evidence="3" id="KW-1133">Transmembrane helix</keyword>
<dbReference type="OMA" id="KLMCIFG"/>
<reference evidence="7 8" key="1">
    <citation type="journal article" date="2003" name="PLoS Biol.">
        <title>The genome sequence of Caenorhabditis briggsae: a platform for comparative genomics.</title>
        <authorList>
            <person name="Stein L.D."/>
            <person name="Bao Z."/>
            <person name="Blasiar D."/>
            <person name="Blumenthal T."/>
            <person name="Brent M.R."/>
            <person name="Chen N."/>
            <person name="Chinwalla A."/>
            <person name="Clarke L."/>
            <person name="Clee C."/>
            <person name="Coghlan A."/>
            <person name="Coulson A."/>
            <person name="D'Eustachio P."/>
            <person name="Fitch D.H."/>
            <person name="Fulton L.A."/>
            <person name="Fulton R.E."/>
            <person name="Griffiths-Jones S."/>
            <person name="Harris T.W."/>
            <person name="Hillier L.W."/>
            <person name="Kamath R."/>
            <person name="Kuwabara P.E."/>
            <person name="Mardis E.R."/>
            <person name="Marra M.A."/>
            <person name="Miner T.L."/>
            <person name="Minx P."/>
            <person name="Mullikin J.C."/>
            <person name="Plumb R.W."/>
            <person name="Rogers J."/>
            <person name="Schein J.E."/>
            <person name="Sohrmann M."/>
            <person name="Spieth J."/>
            <person name="Stajich J.E."/>
            <person name="Wei C."/>
            <person name="Willey D."/>
            <person name="Wilson R.K."/>
            <person name="Durbin R."/>
            <person name="Waterston R.H."/>
        </authorList>
    </citation>
    <scope>NUCLEOTIDE SEQUENCE [LARGE SCALE GENOMIC DNA]</scope>
    <source>
        <strain evidence="7 8">AF16</strain>
    </source>
</reference>
<dbReference type="InterPro" id="IPR013783">
    <property type="entry name" value="Ig-like_fold"/>
</dbReference>
<evidence type="ECO:0000313" key="7">
    <source>
        <dbReference type="EMBL" id="CAP24261.2"/>
    </source>
</evidence>
<dbReference type="Pfam" id="PF07679">
    <property type="entry name" value="I-set"/>
    <property type="match status" value="2"/>
</dbReference>
<dbReference type="eggNOG" id="KOG3513">
    <property type="taxonomic scope" value="Eukaryota"/>
</dbReference>
<dbReference type="SMART" id="SM00408">
    <property type="entry name" value="IGc2"/>
    <property type="match status" value="5"/>
</dbReference>
<dbReference type="SUPFAM" id="SSF49265">
    <property type="entry name" value="Fibronectin type III"/>
    <property type="match status" value="3"/>
</dbReference>
<dbReference type="GO" id="GO:0007411">
    <property type="term" value="P:axon guidance"/>
    <property type="evidence" value="ECO:0000318"/>
    <property type="project" value="GO_Central"/>
</dbReference>
<evidence type="ECO:0000259" key="5">
    <source>
        <dbReference type="PROSITE" id="PS50835"/>
    </source>
</evidence>
<dbReference type="InterPro" id="IPR003599">
    <property type="entry name" value="Ig_sub"/>
</dbReference>
<evidence type="ECO:0000256" key="4">
    <source>
        <dbReference type="SAM" id="SignalP"/>
    </source>
</evidence>
<feature type="domain" description="Ig-like" evidence="5">
    <location>
        <begin position="143"/>
        <end position="242"/>
    </location>
</feature>
<dbReference type="GO" id="GO:0007156">
    <property type="term" value="P:homophilic cell adhesion via plasma membrane adhesion molecules"/>
    <property type="evidence" value="ECO:0000318"/>
    <property type="project" value="GO_Central"/>
</dbReference>
<dbReference type="InterPro" id="IPR013098">
    <property type="entry name" value="Ig_I-set"/>
</dbReference>
<keyword evidence="1" id="KW-0677">Repeat</keyword>
<dbReference type="Proteomes" id="UP000008549">
    <property type="component" value="Unassembled WGS sequence"/>
</dbReference>
<feature type="domain" description="Fibronectin type-III" evidence="6">
    <location>
        <begin position="1044"/>
        <end position="1140"/>
    </location>
</feature>
<sequence>MRLVICNFLLVAQVLAAQKSSIGKFFGERLKFKNSNLGPPKLRDQSEEEVWYHLDDDDLKNRLTLKCDADENTDRYSWLKDGEPFEINSDDVVWQKESQSGSIVFMKPHISHQGYYQCFASNIFGTALSNKMHLRLGSLEHFPKREIQILKIKEGESLTLNCTPPRGIPPPKIIWLYRSLDDSSVIETIRSRHITVDNNGRLHFSSVELSDGKPTLVYECAATSPILRGEYRSGDRVQLDIEPSQDKSYPVKKLSVSPSEVTVRAGGQLKLQCVFGGRPLPTIFWSKVDGELPKSRIKDLTTHESDFGRSLIVENVHPDDAGVYECRGRHLVHTVNVRVMAAPFWEFEPPRDISLPEESTGELECLAGGQPTPIITWSMNGKFLHELAEDSRRVLLDHGRILRVRSLNHDLDTGVYQCNASNPLGYVFANAFVHVRAHAPFFRMPAARHWKVVLHSTVILDCDVDAAPEAIVRWVDADDRPLQVVEGKNKLFPNHTFMIYDVNSADEGLYYCNVSNKYGINRATNRLQVFSECFLRFYLPDYYFLEPTYFVRIPTPKRLILEAGETAEVFCEAVADPRLPIKYQWTINGKVLTESKYYEILPDRLRFRSVRGRHSGIIDCAAITDVDVKLASMQLIVKDVPAHPVVEAAHCSERKATIKWVAASDHGDSIKKYIVEMFTDFKKNEWEVINEEVNVNKENFEVDITLTPWVNYTFRVVAVNSHGRSDMKIDGQSKEDWLTCQTRPSFPYTNPTGVKGEGTEPDNLVISWKPLDRYYWNAPNMQYLVRYKLDEPIHGWTEFLVEDSLANFTIIRDQPTFRKYLIQVQSVNSVGPSIVEPEIHHGWSGEDVPDEAPRDFRIDTQINFTTINFTWNPVHENIVNGHFVGYEIEYWKTENTVRKYSIKIPANSTYKIINSFHAVTNYSAHIRTRNKRLRSAPSLPVSFAMPEGPPGKVHNLRVYSVGSTAILLQWDAPLQPNGRIRGYFISFQNDKNETEETYVIHRQKYYLHEKSEPDTGYKVTVWAETRAGEGPTTLRPVRTWPPRIPDAPTFRVKNISLDSFVVEWLPNNHSVWKMPGAAFFVNYTAESSNTWHQSEIIYLPNTEILLRNLKEDQKYFIQGIAKDGPRQCESVFLPIKTLNRDYANRLKEDSLRSAAWFIAVLGVLGIGLFTICLTFCCGNKNRQDKFAVRRKEIEIGHQQDNEEEKQFLEYQYGFKN</sequence>
<keyword evidence="2" id="KW-1015">Disulfide bond</keyword>
<dbReference type="InterPro" id="IPR003961">
    <property type="entry name" value="FN3_dom"/>
</dbReference>
<dbReference type="PROSITE" id="PS50835">
    <property type="entry name" value="IG_LIKE"/>
    <property type="match status" value="6"/>
</dbReference>
<dbReference type="FunFam" id="2.60.40.10:FF:001928">
    <property type="entry name" value="neuroglian isoform X2"/>
    <property type="match status" value="1"/>
</dbReference>
<dbReference type="WormBase" id="CBG03355">
    <property type="protein sequence ID" value="CBP46646"/>
    <property type="gene ID" value="WBGene00026230"/>
    <property type="gene designation" value="Cbr-lad-2"/>
</dbReference>
<dbReference type="FunFam" id="2.60.40.10:FF:003347">
    <property type="entry name" value="Immunoglobulin domain-containing protein Y54G2A.25"/>
    <property type="match status" value="1"/>
</dbReference>
<dbReference type="PANTHER" id="PTHR44170:SF6">
    <property type="entry name" value="CONTACTIN"/>
    <property type="match status" value="1"/>
</dbReference>
<dbReference type="InterPro" id="IPR003598">
    <property type="entry name" value="Ig_sub2"/>
</dbReference>
<dbReference type="FunFam" id="2.60.40.10:FF:003103">
    <property type="entry name" value="Immunoglobulin domain-containing protein Y54G2A.25"/>
    <property type="match status" value="1"/>
</dbReference>
<dbReference type="FunFam" id="2.60.40.10:FF:002520">
    <property type="entry name" value="L1 CAM ADhesion molecule homolog"/>
    <property type="match status" value="1"/>
</dbReference>
<feature type="domain" description="Ig-like" evidence="5">
    <location>
        <begin position="343"/>
        <end position="422"/>
    </location>
</feature>